<dbReference type="Gene3D" id="3.60.20.40">
    <property type="match status" value="1"/>
</dbReference>
<dbReference type="AlphaFoldDB" id="A0A5N5SJ45"/>
<feature type="region of interest" description="Disordered" evidence="1">
    <location>
        <begin position="1"/>
        <end position="20"/>
    </location>
</feature>
<protein>
    <submittedName>
        <fullName evidence="2">Gamma-glutamyltransferase 7</fullName>
    </submittedName>
</protein>
<dbReference type="EMBL" id="SEYY01025034">
    <property type="protein sequence ID" value="KAB7493720.1"/>
    <property type="molecule type" value="Genomic_DNA"/>
</dbReference>
<dbReference type="OrthoDB" id="2015213at2759"/>
<keyword evidence="3" id="KW-1185">Reference proteome</keyword>
<dbReference type="SUPFAM" id="SSF56235">
    <property type="entry name" value="N-terminal nucleophile aminohydrolases (Ntn hydrolases)"/>
    <property type="match status" value="1"/>
</dbReference>
<reference evidence="2 3" key="1">
    <citation type="journal article" date="2019" name="PLoS Biol.">
        <title>Sex chromosomes control vertical transmission of feminizing Wolbachia symbionts in an isopod.</title>
        <authorList>
            <person name="Becking T."/>
            <person name="Chebbi M.A."/>
            <person name="Giraud I."/>
            <person name="Moumen B."/>
            <person name="Laverre T."/>
            <person name="Caubet Y."/>
            <person name="Peccoud J."/>
            <person name="Gilbert C."/>
            <person name="Cordaux R."/>
        </authorList>
    </citation>
    <scope>NUCLEOTIDE SEQUENCE [LARGE SCALE GENOMIC DNA]</scope>
    <source>
        <strain evidence="2">ANa2</strain>
        <tissue evidence="2">Whole body excluding digestive tract and cuticle</tissue>
    </source>
</reference>
<dbReference type="PANTHER" id="PTHR11686:SF54">
    <property type="entry name" value="GLUTATHIONE HYDROLASE 7"/>
    <property type="match status" value="1"/>
</dbReference>
<sequence length="523" mass="57497">MVVYNRHGISESTSLQSPGTPQSFWKKRCCHAGNSDGFTVISSCFFVFTIAVTGSLIIQIHFGTGEVTPHGAVASDDQTCSEIGIHTIRDGGSAADAAIATLLCLSVTQPHWWCVVLIHDHKLNESKILDFMVLHKTGNSTTGVPGFLKGLERLHKLYGKLPFKDLIHPAIKLAREGFIASKQLVDALRKVDFNLVNLNFQNEFFPKGIMIKENQVLVRKNYAKFLEAVSIGGADEIHLLKYRTEMMEAFDALRSDVTIDDLLDYEIIERKLVRERLFNVTISTVGPPFGGLQVIAVQPDSDILNETSTLMTKLTSHGFSLSDLPHPTVPESVASQVSVIDTFDLYVSIIVGLGDSFGSKYMTEHGVILNRDSENANRGGAMFDGRHISSFTPLTISDTNNICGDRVVLASGSWGALLQTCAQLIFRNLDMISAIAQPRITLGTEPKVLLLNDFNKQVEKLPPEVREYLKNEEHFKLSGLFTPLVVNGVSKSKDVIVSHSDPRGGGIAARLEEKVGNFNETDL</sequence>
<dbReference type="GO" id="GO:0016740">
    <property type="term" value="F:transferase activity"/>
    <property type="evidence" value="ECO:0007669"/>
    <property type="project" value="UniProtKB-KW"/>
</dbReference>
<evidence type="ECO:0000313" key="3">
    <source>
        <dbReference type="Proteomes" id="UP000326759"/>
    </source>
</evidence>
<accession>A0A5N5SJ45</accession>
<gene>
    <name evidence="2" type="primary">Ggt7</name>
    <name evidence="2" type="ORF">Anas_09425</name>
</gene>
<dbReference type="Pfam" id="PF01019">
    <property type="entry name" value="G_glu_transpept"/>
    <property type="match status" value="2"/>
</dbReference>
<dbReference type="GO" id="GO:0036374">
    <property type="term" value="F:glutathione hydrolase activity"/>
    <property type="evidence" value="ECO:0007669"/>
    <property type="project" value="InterPro"/>
</dbReference>
<feature type="compositionally biased region" description="Polar residues" evidence="1">
    <location>
        <begin position="10"/>
        <end position="20"/>
    </location>
</feature>
<keyword evidence="2" id="KW-0808">Transferase</keyword>
<comment type="caution">
    <text evidence="2">The sequence shown here is derived from an EMBL/GenBank/DDBJ whole genome shotgun (WGS) entry which is preliminary data.</text>
</comment>
<organism evidence="2 3">
    <name type="scientific">Armadillidium nasatum</name>
    <dbReference type="NCBI Taxonomy" id="96803"/>
    <lineage>
        <taxon>Eukaryota</taxon>
        <taxon>Metazoa</taxon>
        <taxon>Ecdysozoa</taxon>
        <taxon>Arthropoda</taxon>
        <taxon>Crustacea</taxon>
        <taxon>Multicrustacea</taxon>
        <taxon>Malacostraca</taxon>
        <taxon>Eumalacostraca</taxon>
        <taxon>Peracarida</taxon>
        <taxon>Isopoda</taxon>
        <taxon>Oniscidea</taxon>
        <taxon>Crinocheta</taxon>
        <taxon>Armadillidiidae</taxon>
        <taxon>Armadillidium</taxon>
    </lineage>
</organism>
<dbReference type="GO" id="GO:0005886">
    <property type="term" value="C:plasma membrane"/>
    <property type="evidence" value="ECO:0007669"/>
    <property type="project" value="TreeGrafter"/>
</dbReference>
<name>A0A5N5SJ45_9CRUS</name>
<evidence type="ECO:0000313" key="2">
    <source>
        <dbReference type="EMBL" id="KAB7493720.1"/>
    </source>
</evidence>
<dbReference type="InterPro" id="IPR043137">
    <property type="entry name" value="GGT_ssub_C"/>
</dbReference>
<proteinExistence type="predicted"/>
<dbReference type="PANTHER" id="PTHR11686">
    <property type="entry name" value="GAMMA GLUTAMYL TRANSPEPTIDASE"/>
    <property type="match status" value="1"/>
</dbReference>
<dbReference type="Proteomes" id="UP000326759">
    <property type="component" value="Unassembled WGS sequence"/>
</dbReference>
<evidence type="ECO:0000256" key="1">
    <source>
        <dbReference type="SAM" id="MobiDB-lite"/>
    </source>
</evidence>
<dbReference type="InterPro" id="IPR029055">
    <property type="entry name" value="Ntn_hydrolases_N"/>
</dbReference>
<dbReference type="InterPro" id="IPR000101">
    <property type="entry name" value="GGT_peptidase"/>
</dbReference>
<dbReference type="GO" id="GO:0006751">
    <property type="term" value="P:glutathione catabolic process"/>
    <property type="evidence" value="ECO:0007669"/>
    <property type="project" value="InterPro"/>
</dbReference>